<keyword evidence="2" id="KW-1185">Reference proteome</keyword>
<gene>
    <name evidence="1" type="ORF">IWQ57_001150</name>
</gene>
<accession>A0ACC1K5N1</accession>
<dbReference type="Proteomes" id="UP001140234">
    <property type="component" value="Unassembled WGS sequence"/>
</dbReference>
<name>A0ACC1K5N1_9FUNG</name>
<sequence>MHTRTANSQARGSPAGILKQSSPPTFPLPSPPHTHTGLPPRPGSSSSSSPMLPPSAHEHAHGPTRDRGGVMYCGKLYRCYECGAYTVYARGTKLLLFKTVYSKRACGYVTLPPIEARMRLAPHGCHIDVIRR</sequence>
<comment type="caution">
    <text evidence="1">The sequence shown here is derived from an EMBL/GenBank/DDBJ whole genome shotgun (WGS) entry which is preliminary data.</text>
</comment>
<dbReference type="EMBL" id="JANBUJ010000182">
    <property type="protein sequence ID" value="KAJ2773751.1"/>
    <property type="molecule type" value="Genomic_DNA"/>
</dbReference>
<evidence type="ECO:0000313" key="2">
    <source>
        <dbReference type="Proteomes" id="UP001140234"/>
    </source>
</evidence>
<evidence type="ECO:0000313" key="1">
    <source>
        <dbReference type="EMBL" id="KAJ2773751.1"/>
    </source>
</evidence>
<protein>
    <submittedName>
        <fullName evidence="1">Uncharacterized protein</fullName>
    </submittedName>
</protein>
<reference evidence="1" key="1">
    <citation type="submission" date="2022-07" db="EMBL/GenBank/DDBJ databases">
        <title>Phylogenomic reconstructions and comparative analyses of Kickxellomycotina fungi.</title>
        <authorList>
            <person name="Reynolds N.K."/>
            <person name="Stajich J.E."/>
            <person name="Barry K."/>
            <person name="Grigoriev I.V."/>
            <person name="Crous P."/>
            <person name="Smith M.E."/>
        </authorList>
    </citation>
    <scope>NUCLEOTIDE SEQUENCE</scope>
    <source>
        <strain evidence="1">CBS 109366</strain>
    </source>
</reference>
<proteinExistence type="predicted"/>
<organism evidence="1 2">
    <name type="scientific">Coemansia nantahalensis</name>
    <dbReference type="NCBI Taxonomy" id="2789366"/>
    <lineage>
        <taxon>Eukaryota</taxon>
        <taxon>Fungi</taxon>
        <taxon>Fungi incertae sedis</taxon>
        <taxon>Zoopagomycota</taxon>
        <taxon>Kickxellomycotina</taxon>
        <taxon>Kickxellomycetes</taxon>
        <taxon>Kickxellales</taxon>
        <taxon>Kickxellaceae</taxon>
        <taxon>Coemansia</taxon>
    </lineage>
</organism>